<sequence>MKYLLLGFIIVASFFQVFSYKNLREEEFRDLDQFEKDILYLEQKLKGDENLKIRLINEKKLEKLIDNEIEEKSHLSLNPEFQDKNQEEIEEIEREYEEGEIPRLQSGKNGKSPLNLEKLKSAYKDYCLKDMESGKIPKDVKDMNLKEKLEAFNRGPCSPVIMMPGILGTSLQVQIDCEKLQKSNPEIFKACGWNTCNSYIPLVRNPPKSEYRLWIGGLTSPMSIFSLGTSNNEHSKCFGNLMSMTFHKDAKNSQEKYSSVEGVSVTIQGDTPGTRDQSQCGDTSIGRLFYSESIDWLDCAFNGYDNMQQLFLAMGYVPGITYQSVPYDFRKAVGDVNSSKKLKKSLINLNKFTGKKTHIITHSYGSLHTLYTLNQFTQDFKDKYINTWIPTGGPLSGAPKVINGFLNTDQDFIQQFGSIFGKALIVGIQFSSQRMINEGSLSMFDLFPKDVQFRHKDQEWMKEILKRVEYERVITSDRQGGVWDQDVPLDFLPEPSEICRPGQGENQYCKTYIYNQIEEHLAQIEDKKFYLKTEEMIEMLKQYSTDKEVIDKFNDSYYVDAFLNLVNPGVKVTNVYGAFEKVNTQFEFQEDPKIYTNREEYYFPNITSYTFGDGTVSSSSALMGPLKWIYENRKGEQSSYKPVKLVEMCSKYGIKDEPYDEIQEDGQKVYTKSGYQGLDCSCFYTEKLSNCEHSCMISEPFYLQFIANTLAGKEISAYLKGDLEMPYFDHYSLSDFIGQCPNLFPDDIDDDLTKNIEIQEGKNWLPKFHLKSKKNENLDQNLGHKNSVEQQIIELKMKTRFGNSYSGIIQLGTDKQELSAMFDTGSSTIWFTDSDCDTCAKAGIENFYTCSASKACRKSSYHKEIQYGKGNIKGRQCQDQLTIGDKVIKNQDFLSVYSVNDFTQFPADGLIGLGSTQLNDGYPTMMDNLYSQNLIDNKIFAMVLSPSNSLSSFLDIGALDHNLYQGSITYLPVKEKSQYWAVHITELFMKNQKGEGFGIKKDGNITNWQLISQQLVIDSGTSIITFPYNDVQAILQILASFGHSCYFEKQKYQQIFCEMPAKGGASDFPVLGVMVKGYNGEEIEIDLDPSTYIVCDVFSLKGCIIRITILDLDDVAIFGDLFMQSFYTVFDITNSQIGFGYINEEYFTHAKQHGSVRNSKIIKDQQGAEQNVSYIQMKQYIQHDKNHE</sequence>
<feature type="chain" id="PRO_5006867570" evidence="8">
    <location>
        <begin position="20"/>
        <end position="1188"/>
    </location>
</feature>
<comment type="similarity">
    <text evidence="1 7">Belongs to the peptidase A1 family.</text>
</comment>
<evidence type="ECO:0000256" key="2">
    <source>
        <dbReference type="ARBA" id="ARBA00022670"/>
    </source>
</evidence>
<feature type="active site" evidence="5">
    <location>
        <position position="823"/>
    </location>
</feature>
<organism evidence="10 11">
    <name type="scientific">Pseudocohnilembus persalinus</name>
    <name type="common">Ciliate</name>
    <dbReference type="NCBI Taxonomy" id="266149"/>
    <lineage>
        <taxon>Eukaryota</taxon>
        <taxon>Sar</taxon>
        <taxon>Alveolata</taxon>
        <taxon>Ciliophora</taxon>
        <taxon>Intramacronucleata</taxon>
        <taxon>Oligohymenophorea</taxon>
        <taxon>Scuticociliatia</taxon>
        <taxon>Philasterida</taxon>
        <taxon>Pseudocohnilembidae</taxon>
        <taxon>Pseudocohnilembus</taxon>
    </lineage>
</organism>
<evidence type="ECO:0000313" key="10">
    <source>
        <dbReference type="EMBL" id="KRX05249.1"/>
    </source>
</evidence>
<dbReference type="InterPro" id="IPR033121">
    <property type="entry name" value="PEPTIDASE_A1"/>
</dbReference>
<keyword evidence="3 7" id="KW-0064">Aspartyl protease</keyword>
<dbReference type="GO" id="GO:0004190">
    <property type="term" value="F:aspartic-type endopeptidase activity"/>
    <property type="evidence" value="ECO:0007669"/>
    <property type="project" value="UniProtKB-KW"/>
</dbReference>
<dbReference type="Gene3D" id="2.40.70.10">
    <property type="entry name" value="Acid Proteases"/>
    <property type="match status" value="2"/>
</dbReference>
<evidence type="ECO:0000256" key="8">
    <source>
        <dbReference type="SAM" id="SignalP"/>
    </source>
</evidence>
<dbReference type="GO" id="GO:0006629">
    <property type="term" value="P:lipid metabolic process"/>
    <property type="evidence" value="ECO:0007669"/>
    <property type="project" value="InterPro"/>
</dbReference>
<accession>A0A0V0QSS7</accession>
<dbReference type="InterPro" id="IPR029058">
    <property type="entry name" value="AB_hydrolase_fold"/>
</dbReference>
<dbReference type="GO" id="GO:0008374">
    <property type="term" value="F:O-acyltransferase activity"/>
    <property type="evidence" value="ECO:0007669"/>
    <property type="project" value="InterPro"/>
</dbReference>
<evidence type="ECO:0000256" key="3">
    <source>
        <dbReference type="ARBA" id="ARBA00022750"/>
    </source>
</evidence>
<dbReference type="EMBL" id="LDAU01000109">
    <property type="protein sequence ID" value="KRX05249.1"/>
    <property type="molecule type" value="Genomic_DNA"/>
</dbReference>
<dbReference type="PROSITE" id="PS00141">
    <property type="entry name" value="ASP_PROTEASE"/>
    <property type="match status" value="2"/>
</dbReference>
<keyword evidence="8" id="KW-0732">Signal</keyword>
<dbReference type="PANTHER" id="PTHR47966">
    <property type="entry name" value="BETA-SITE APP-CLEAVING ENZYME, ISOFORM A-RELATED"/>
    <property type="match status" value="1"/>
</dbReference>
<reference evidence="10 11" key="1">
    <citation type="journal article" date="2015" name="Sci. Rep.">
        <title>Genome of the facultative scuticociliatosis pathogen Pseudocohnilembus persalinus provides insight into its virulence through horizontal gene transfer.</title>
        <authorList>
            <person name="Xiong J."/>
            <person name="Wang G."/>
            <person name="Cheng J."/>
            <person name="Tian M."/>
            <person name="Pan X."/>
            <person name="Warren A."/>
            <person name="Jiang C."/>
            <person name="Yuan D."/>
            <person name="Miao W."/>
        </authorList>
    </citation>
    <scope>NUCLEOTIDE SEQUENCE [LARGE SCALE GENOMIC DNA]</scope>
    <source>
        <strain evidence="10">36N120E</strain>
    </source>
</reference>
<protein>
    <submittedName>
        <fullName evidence="10">Aspartic peptidase domain</fullName>
    </submittedName>
</protein>
<dbReference type="InterPro" id="IPR003386">
    <property type="entry name" value="LACT/PDAT_acylTrfase"/>
</dbReference>
<dbReference type="AlphaFoldDB" id="A0A0V0QSS7"/>
<dbReference type="SUPFAM" id="SSF50630">
    <property type="entry name" value="Acid proteases"/>
    <property type="match status" value="1"/>
</dbReference>
<dbReference type="InterPro" id="IPR034164">
    <property type="entry name" value="Pepsin-like_dom"/>
</dbReference>
<feature type="disulfide bond" evidence="6">
    <location>
        <begin position="1057"/>
        <end position="1103"/>
    </location>
</feature>
<keyword evidence="2 7" id="KW-0645">Protease</keyword>
<feature type="active site" evidence="5">
    <location>
        <position position="1018"/>
    </location>
</feature>
<dbReference type="Pfam" id="PF00026">
    <property type="entry name" value="Asp"/>
    <property type="match status" value="1"/>
</dbReference>
<dbReference type="InterPro" id="IPR021109">
    <property type="entry name" value="Peptidase_aspartic_dom_sf"/>
</dbReference>
<evidence type="ECO:0000259" key="9">
    <source>
        <dbReference type="PROSITE" id="PS51767"/>
    </source>
</evidence>
<dbReference type="SUPFAM" id="SSF53474">
    <property type="entry name" value="alpha/beta-Hydrolases"/>
    <property type="match status" value="1"/>
</dbReference>
<dbReference type="GO" id="GO:0006508">
    <property type="term" value="P:proteolysis"/>
    <property type="evidence" value="ECO:0007669"/>
    <property type="project" value="UniProtKB-KW"/>
</dbReference>
<gene>
    <name evidence="10" type="ORF">PPERSA_00550</name>
</gene>
<dbReference type="Pfam" id="PF02450">
    <property type="entry name" value="LCAT"/>
    <property type="match status" value="1"/>
</dbReference>
<dbReference type="PANTHER" id="PTHR47966:SF51">
    <property type="entry name" value="BETA-SITE APP-CLEAVING ENZYME, ISOFORM A-RELATED"/>
    <property type="match status" value="1"/>
</dbReference>
<dbReference type="PRINTS" id="PR00792">
    <property type="entry name" value="PEPSIN"/>
</dbReference>
<dbReference type="CDD" id="cd05471">
    <property type="entry name" value="pepsin_like"/>
    <property type="match status" value="1"/>
</dbReference>
<evidence type="ECO:0000256" key="4">
    <source>
        <dbReference type="ARBA" id="ARBA00022801"/>
    </source>
</evidence>
<keyword evidence="4 7" id="KW-0378">Hydrolase</keyword>
<dbReference type="InterPro" id="IPR001461">
    <property type="entry name" value="Aspartic_peptidase_A1"/>
</dbReference>
<evidence type="ECO:0000256" key="7">
    <source>
        <dbReference type="RuleBase" id="RU000454"/>
    </source>
</evidence>
<feature type="domain" description="Peptidase A1" evidence="9">
    <location>
        <begin position="805"/>
        <end position="1140"/>
    </location>
</feature>
<dbReference type="Proteomes" id="UP000054937">
    <property type="component" value="Unassembled WGS sequence"/>
</dbReference>
<dbReference type="PROSITE" id="PS51767">
    <property type="entry name" value="PEPTIDASE_A1"/>
    <property type="match status" value="1"/>
</dbReference>
<dbReference type="InterPro" id="IPR001969">
    <property type="entry name" value="Aspartic_peptidase_AS"/>
</dbReference>
<evidence type="ECO:0000256" key="6">
    <source>
        <dbReference type="PIRSR" id="PIRSR601461-2"/>
    </source>
</evidence>
<evidence type="ECO:0000256" key="5">
    <source>
        <dbReference type="PIRSR" id="PIRSR601461-1"/>
    </source>
</evidence>
<keyword evidence="11" id="KW-1185">Reference proteome</keyword>
<dbReference type="InParanoid" id="A0A0V0QSS7"/>
<name>A0A0V0QSS7_PSEPJ</name>
<dbReference type="Gene3D" id="3.40.50.1820">
    <property type="entry name" value="alpha/beta hydrolase"/>
    <property type="match status" value="1"/>
</dbReference>
<evidence type="ECO:0000313" key="11">
    <source>
        <dbReference type="Proteomes" id="UP000054937"/>
    </source>
</evidence>
<evidence type="ECO:0000256" key="1">
    <source>
        <dbReference type="ARBA" id="ARBA00007447"/>
    </source>
</evidence>
<keyword evidence="6" id="KW-1015">Disulfide bond</keyword>
<dbReference type="OrthoDB" id="190846at2759"/>
<comment type="caution">
    <text evidence="10">The sequence shown here is derived from an EMBL/GenBank/DDBJ whole genome shotgun (WGS) entry which is preliminary data.</text>
</comment>
<feature type="signal peptide" evidence="8">
    <location>
        <begin position="1"/>
        <end position="19"/>
    </location>
</feature>
<proteinExistence type="inferred from homology"/>